<accession>A0A518B9P1</accession>
<proteinExistence type="predicted"/>
<keyword evidence="1" id="KW-0805">Transcription regulation</keyword>
<evidence type="ECO:0000256" key="3">
    <source>
        <dbReference type="ARBA" id="ARBA00023125"/>
    </source>
</evidence>
<evidence type="ECO:0000256" key="4">
    <source>
        <dbReference type="ARBA" id="ARBA00023163"/>
    </source>
</evidence>
<dbReference type="InterPro" id="IPR014284">
    <property type="entry name" value="RNA_pol_sigma-70_dom"/>
</dbReference>
<dbReference type="InterPro" id="IPR053721">
    <property type="entry name" value="Fimbrial_Adhesin_Reg"/>
</dbReference>
<evidence type="ECO:0000256" key="2">
    <source>
        <dbReference type="ARBA" id="ARBA00023082"/>
    </source>
</evidence>
<reference evidence="6 7" key="1">
    <citation type="submission" date="2019-02" db="EMBL/GenBank/DDBJ databases">
        <title>Deep-cultivation of Planctomycetes and their phenomic and genomic characterization uncovers novel biology.</title>
        <authorList>
            <person name="Wiegand S."/>
            <person name="Jogler M."/>
            <person name="Boedeker C."/>
            <person name="Pinto D."/>
            <person name="Vollmers J."/>
            <person name="Rivas-Marin E."/>
            <person name="Kohn T."/>
            <person name="Peeters S.H."/>
            <person name="Heuer A."/>
            <person name="Rast P."/>
            <person name="Oberbeckmann S."/>
            <person name="Bunk B."/>
            <person name="Jeske O."/>
            <person name="Meyerdierks A."/>
            <person name="Storesund J.E."/>
            <person name="Kallscheuer N."/>
            <person name="Luecker S."/>
            <person name="Lage O.M."/>
            <person name="Pohl T."/>
            <person name="Merkel B.J."/>
            <person name="Hornburger P."/>
            <person name="Mueller R.-W."/>
            <person name="Bruemmer F."/>
            <person name="Labrenz M."/>
            <person name="Spormann A.M."/>
            <person name="Op den Camp H."/>
            <person name="Overmann J."/>
            <person name="Amann R."/>
            <person name="Jetten M.S.M."/>
            <person name="Mascher T."/>
            <person name="Medema M.H."/>
            <person name="Devos D.P."/>
            <person name="Kaster A.-K."/>
            <person name="Ovreas L."/>
            <person name="Rohde M."/>
            <person name="Galperin M.Y."/>
            <person name="Jogler C."/>
        </authorList>
    </citation>
    <scope>NUCLEOTIDE SEQUENCE [LARGE SCALE GENOMIC DNA]</scope>
    <source>
        <strain evidence="6 7">Pan216</strain>
    </source>
</reference>
<dbReference type="NCBIfam" id="TIGR02937">
    <property type="entry name" value="sigma70-ECF"/>
    <property type="match status" value="1"/>
</dbReference>
<dbReference type="Pfam" id="PF04542">
    <property type="entry name" value="Sigma70_r2"/>
    <property type="match status" value="1"/>
</dbReference>
<dbReference type="Gene3D" id="1.10.1740.10">
    <property type="match status" value="1"/>
</dbReference>
<dbReference type="OrthoDB" id="255903at2"/>
<dbReference type="GO" id="GO:0006352">
    <property type="term" value="P:DNA-templated transcription initiation"/>
    <property type="evidence" value="ECO:0007669"/>
    <property type="project" value="InterPro"/>
</dbReference>
<keyword evidence="7" id="KW-1185">Reference proteome</keyword>
<keyword evidence="2" id="KW-0731">Sigma factor</keyword>
<sequence>MQQTSSSLLGQLKAAPDDDAWRRFVQRYSPIIHDWLRRQGLQDHDLRDVGQDVLMTVVREMPGFTYDRRRGHFRGWLRQVVVNRLRMFWRQRKHRARGQADGYTEDFVDQLADPNSDAARQWNEVYDRQISAQVLETLRGEFEPTTWQAFWRVVVDSEKAATVSAELGISLNAVYLAKSRVLKRLRQERERVVGL</sequence>
<dbReference type="PANTHER" id="PTHR43133:SF8">
    <property type="entry name" value="RNA POLYMERASE SIGMA FACTOR HI_1459-RELATED"/>
    <property type="match status" value="1"/>
</dbReference>
<name>A0A518B9P1_9BACT</name>
<dbReference type="InterPro" id="IPR007627">
    <property type="entry name" value="RNA_pol_sigma70_r2"/>
</dbReference>
<evidence type="ECO:0000256" key="1">
    <source>
        <dbReference type="ARBA" id="ARBA00023015"/>
    </source>
</evidence>
<dbReference type="InterPro" id="IPR039425">
    <property type="entry name" value="RNA_pol_sigma-70-like"/>
</dbReference>
<organism evidence="6 7">
    <name type="scientific">Kolteria novifilia</name>
    <dbReference type="NCBI Taxonomy" id="2527975"/>
    <lineage>
        <taxon>Bacteria</taxon>
        <taxon>Pseudomonadati</taxon>
        <taxon>Planctomycetota</taxon>
        <taxon>Planctomycetia</taxon>
        <taxon>Kolteriales</taxon>
        <taxon>Kolteriaceae</taxon>
        <taxon>Kolteria</taxon>
    </lineage>
</organism>
<evidence type="ECO:0000313" key="6">
    <source>
        <dbReference type="EMBL" id="QDU63633.1"/>
    </source>
</evidence>
<evidence type="ECO:0000313" key="7">
    <source>
        <dbReference type="Proteomes" id="UP000317093"/>
    </source>
</evidence>
<gene>
    <name evidence="6" type="ORF">Pan216_45140</name>
</gene>
<dbReference type="EMBL" id="CP036279">
    <property type="protein sequence ID" value="QDU63633.1"/>
    <property type="molecule type" value="Genomic_DNA"/>
</dbReference>
<keyword evidence="3" id="KW-0238">DNA-binding</keyword>
<dbReference type="PANTHER" id="PTHR43133">
    <property type="entry name" value="RNA POLYMERASE ECF-TYPE SIGMA FACTO"/>
    <property type="match status" value="1"/>
</dbReference>
<dbReference type="SUPFAM" id="SSF88946">
    <property type="entry name" value="Sigma2 domain of RNA polymerase sigma factors"/>
    <property type="match status" value="1"/>
</dbReference>
<dbReference type="Proteomes" id="UP000317093">
    <property type="component" value="Chromosome"/>
</dbReference>
<dbReference type="AlphaFoldDB" id="A0A518B9P1"/>
<evidence type="ECO:0000259" key="5">
    <source>
        <dbReference type="Pfam" id="PF04542"/>
    </source>
</evidence>
<dbReference type="InterPro" id="IPR013325">
    <property type="entry name" value="RNA_pol_sigma_r2"/>
</dbReference>
<feature type="domain" description="RNA polymerase sigma-70 region 2" evidence="5">
    <location>
        <begin position="24"/>
        <end position="93"/>
    </location>
</feature>
<protein>
    <submittedName>
        <fullName evidence="6">RNA polymerase sigma factor</fullName>
    </submittedName>
</protein>
<dbReference type="KEGG" id="knv:Pan216_45140"/>
<dbReference type="Gene3D" id="1.10.10.2690">
    <property type="match status" value="1"/>
</dbReference>
<dbReference type="RefSeq" id="WP_145261248.1">
    <property type="nucleotide sequence ID" value="NZ_CP036279.1"/>
</dbReference>
<keyword evidence="4" id="KW-0804">Transcription</keyword>
<dbReference type="GO" id="GO:0003677">
    <property type="term" value="F:DNA binding"/>
    <property type="evidence" value="ECO:0007669"/>
    <property type="project" value="UniProtKB-KW"/>
</dbReference>
<dbReference type="GO" id="GO:0016987">
    <property type="term" value="F:sigma factor activity"/>
    <property type="evidence" value="ECO:0007669"/>
    <property type="project" value="UniProtKB-KW"/>
</dbReference>